<dbReference type="InterPro" id="IPR005849">
    <property type="entry name" value="GalP_Utransf_N"/>
</dbReference>
<evidence type="ECO:0000256" key="8">
    <source>
        <dbReference type="ARBA" id="ARBA00022695"/>
    </source>
</evidence>
<dbReference type="InterPro" id="IPR001937">
    <property type="entry name" value="GalP_UDPtransf1"/>
</dbReference>
<keyword evidence="10" id="KW-0862">Zinc</keyword>
<dbReference type="PIRSF" id="PIRSF000808">
    <property type="entry name" value="GalT"/>
    <property type="match status" value="1"/>
</dbReference>
<dbReference type="InterPro" id="IPR005850">
    <property type="entry name" value="GalP_Utransf_C"/>
</dbReference>
<feature type="domain" description="Galactose-1-phosphate uridyl transferase N-terminal" evidence="15">
    <location>
        <begin position="9"/>
        <end position="180"/>
    </location>
</feature>
<accession>A0ABS1T0Q6</accession>
<evidence type="ECO:0000256" key="9">
    <source>
        <dbReference type="ARBA" id="ARBA00022723"/>
    </source>
</evidence>
<keyword evidence="7 14" id="KW-0808">Transferase</keyword>
<dbReference type="NCBIfam" id="TIGR00209">
    <property type="entry name" value="galT_1"/>
    <property type="match status" value="1"/>
</dbReference>
<evidence type="ECO:0000256" key="1">
    <source>
        <dbReference type="ARBA" id="ARBA00001107"/>
    </source>
</evidence>
<evidence type="ECO:0000313" key="17">
    <source>
        <dbReference type="EMBL" id="MBL4913131.1"/>
    </source>
</evidence>
<evidence type="ECO:0000256" key="14">
    <source>
        <dbReference type="RuleBase" id="RU000506"/>
    </source>
</evidence>
<name>A0ABS1T0Q6_9GAMM</name>
<dbReference type="Pfam" id="PF02744">
    <property type="entry name" value="GalP_UDP_tr_C"/>
    <property type="match status" value="1"/>
</dbReference>
<reference evidence="17 18" key="1">
    <citation type="submission" date="2021-01" db="EMBL/GenBank/DDBJ databases">
        <title>Genome sequence of Shewanella schlegeliana JCM 11561.</title>
        <authorList>
            <person name="Zhang H."/>
            <person name="Li C."/>
        </authorList>
    </citation>
    <scope>NUCLEOTIDE SEQUENCE [LARGE SCALE GENOMIC DNA]</scope>
    <source>
        <strain evidence="17 18">JCM 11561</strain>
    </source>
</reference>
<evidence type="ECO:0000259" key="16">
    <source>
        <dbReference type="Pfam" id="PF02744"/>
    </source>
</evidence>
<evidence type="ECO:0000256" key="2">
    <source>
        <dbReference type="ARBA" id="ARBA00001947"/>
    </source>
</evidence>
<evidence type="ECO:0000259" key="15">
    <source>
        <dbReference type="Pfam" id="PF01087"/>
    </source>
</evidence>
<evidence type="ECO:0000256" key="10">
    <source>
        <dbReference type="ARBA" id="ARBA00022833"/>
    </source>
</evidence>
<comment type="caution">
    <text evidence="17">The sequence shown here is derived from an EMBL/GenBank/DDBJ whole genome shotgun (WGS) entry which is preliminary data.</text>
</comment>
<dbReference type="InterPro" id="IPR036265">
    <property type="entry name" value="HIT-like_sf"/>
</dbReference>
<keyword evidence="9 14" id="KW-0479">Metal-binding</keyword>
<dbReference type="Proteomes" id="UP000604898">
    <property type="component" value="Unassembled WGS sequence"/>
</dbReference>
<evidence type="ECO:0000256" key="6">
    <source>
        <dbReference type="ARBA" id="ARBA00016340"/>
    </source>
</evidence>
<keyword evidence="8 14" id="KW-0548">Nucleotidyltransferase</keyword>
<evidence type="ECO:0000313" key="18">
    <source>
        <dbReference type="Proteomes" id="UP000604898"/>
    </source>
</evidence>
<dbReference type="Gene3D" id="3.30.428.10">
    <property type="entry name" value="HIT-like"/>
    <property type="match status" value="2"/>
</dbReference>
<dbReference type="InterPro" id="IPR019779">
    <property type="entry name" value="GalP_UDPtransf1_His-AS"/>
</dbReference>
<gene>
    <name evidence="17" type="ORF">JMA39_08255</name>
</gene>
<dbReference type="PROSITE" id="PS00117">
    <property type="entry name" value="GAL_P_UDP_TRANSF_I"/>
    <property type="match status" value="1"/>
</dbReference>
<dbReference type="PANTHER" id="PTHR11943:SF1">
    <property type="entry name" value="GALACTOSE-1-PHOSPHATE URIDYLYLTRANSFERASE"/>
    <property type="match status" value="1"/>
</dbReference>
<proteinExistence type="inferred from homology"/>
<evidence type="ECO:0000256" key="4">
    <source>
        <dbReference type="ARBA" id="ARBA00010951"/>
    </source>
</evidence>
<dbReference type="PANTHER" id="PTHR11943">
    <property type="entry name" value="GALACTOSE-1-PHOSPHATE URIDYLYLTRANSFERASE"/>
    <property type="match status" value="1"/>
</dbReference>
<keyword evidence="12 14" id="KW-0119">Carbohydrate metabolism</keyword>
<evidence type="ECO:0000256" key="11">
    <source>
        <dbReference type="ARBA" id="ARBA00023144"/>
    </source>
</evidence>
<evidence type="ECO:0000256" key="12">
    <source>
        <dbReference type="ARBA" id="ARBA00023277"/>
    </source>
</evidence>
<evidence type="ECO:0000256" key="13">
    <source>
        <dbReference type="NCBIfam" id="TIGR00209"/>
    </source>
</evidence>
<dbReference type="CDD" id="cd00608">
    <property type="entry name" value="GalT"/>
    <property type="match status" value="1"/>
</dbReference>
<dbReference type="SUPFAM" id="SSF54197">
    <property type="entry name" value="HIT-like"/>
    <property type="match status" value="2"/>
</dbReference>
<feature type="domain" description="Galactose-1-phosphate uridyl transferase C-terminal" evidence="16">
    <location>
        <begin position="188"/>
        <end position="348"/>
    </location>
</feature>
<dbReference type="EC" id="2.7.7.12" evidence="5 13"/>
<dbReference type="RefSeq" id="WP_202721407.1">
    <property type="nucleotide sequence ID" value="NZ_BPEX01000008.1"/>
</dbReference>
<dbReference type="NCBIfam" id="NF008724">
    <property type="entry name" value="PRK11720.1"/>
    <property type="match status" value="1"/>
</dbReference>
<evidence type="ECO:0000256" key="3">
    <source>
        <dbReference type="ARBA" id="ARBA00004947"/>
    </source>
</evidence>
<evidence type="ECO:0000256" key="7">
    <source>
        <dbReference type="ARBA" id="ARBA00022679"/>
    </source>
</evidence>
<dbReference type="EMBL" id="JAESVD010000004">
    <property type="protein sequence ID" value="MBL4913131.1"/>
    <property type="molecule type" value="Genomic_DNA"/>
</dbReference>
<organism evidence="17 18">
    <name type="scientific">Shewanella schlegeliana</name>
    <dbReference type="NCBI Taxonomy" id="190308"/>
    <lineage>
        <taxon>Bacteria</taxon>
        <taxon>Pseudomonadati</taxon>
        <taxon>Pseudomonadota</taxon>
        <taxon>Gammaproteobacteria</taxon>
        <taxon>Alteromonadales</taxon>
        <taxon>Shewanellaceae</taxon>
        <taxon>Shewanella</taxon>
    </lineage>
</organism>
<sequence length="355" mass="40613">MTQKIDPEFDPSEHSHRRYNPLTSEWVLLAPHRAKRPWLGQVEAAEAASSPSYDEGCFLCAGNTRANGEVNPDYQGTFVFQNDFSALVPDVPEASDSDPLFRFSTERGESRVICFSADHAKTLPELSTTQIEQVISTWRDQSEELAKQYAWVQIFENKGATMGCSNPHPHGQIWAQSQLPSLVAKKQQNLQAYSTQYGGNLLADYVEKEFERQERVVVYNDDWLVVVPYWAGWPFETLLLPRFEIKRMTELSEAQQVSLAEILKQLTTCYDNLFNCSFPYSMGWQGAPYDALEHSEWRLHAHFYPPLLRSASVKKFMVGYEMLAEAQRDLTPEQAAERLRGACGAHYKLLEQRQD</sequence>
<keyword evidence="18" id="KW-1185">Reference proteome</keyword>
<evidence type="ECO:0000256" key="5">
    <source>
        <dbReference type="ARBA" id="ARBA00012384"/>
    </source>
</evidence>
<comment type="similarity">
    <text evidence="4 14">Belongs to the galactose-1-phosphate uridylyltransferase type 1 family.</text>
</comment>
<comment type="cofactor">
    <cofactor evidence="2">
        <name>Zn(2+)</name>
        <dbReference type="ChEBI" id="CHEBI:29105"/>
    </cofactor>
</comment>
<dbReference type="Pfam" id="PF01087">
    <property type="entry name" value="GalP_UDP_transf"/>
    <property type="match status" value="1"/>
</dbReference>
<comment type="catalytic activity">
    <reaction evidence="1 14">
        <text>alpha-D-galactose 1-phosphate + UDP-alpha-D-glucose = alpha-D-glucose 1-phosphate + UDP-alpha-D-galactose</text>
        <dbReference type="Rhea" id="RHEA:13989"/>
        <dbReference type="ChEBI" id="CHEBI:58336"/>
        <dbReference type="ChEBI" id="CHEBI:58601"/>
        <dbReference type="ChEBI" id="CHEBI:58885"/>
        <dbReference type="ChEBI" id="CHEBI:66914"/>
        <dbReference type="EC" id="2.7.7.12"/>
    </reaction>
</comment>
<dbReference type="GO" id="GO:0008108">
    <property type="term" value="F:UDP-glucose:hexose-1-phosphate uridylyltransferase activity"/>
    <property type="evidence" value="ECO:0007669"/>
    <property type="project" value="UniProtKB-EC"/>
</dbReference>
<keyword evidence="11 14" id="KW-0299">Galactose metabolism</keyword>
<protein>
    <recommendedName>
        <fullName evidence="6 13">Galactose-1-phosphate uridylyltransferase</fullName>
        <ecNumber evidence="5 13">2.7.7.12</ecNumber>
    </recommendedName>
</protein>
<comment type="pathway">
    <text evidence="3 14">Carbohydrate metabolism; galactose metabolism.</text>
</comment>